<dbReference type="InterPro" id="IPR003594">
    <property type="entry name" value="HATPase_dom"/>
</dbReference>
<feature type="transmembrane region" description="Helical" evidence="12">
    <location>
        <begin position="286"/>
        <end position="307"/>
    </location>
</feature>
<keyword evidence="9 12" id="KW-1133">Transmembrane helix</keyword>
<keyword evidence="3" id="KW-0597">Phosphoprotein</keyword>
<dbReference type="EMBL" id="BMCJ01000002">
    <property type="protein sequence ID" value="GGC85102.1"/>
    <property type="molecule type" value="Genomic_DNA"/>
</dbReference>
<dbReference type="PANTHER" id="PTHR34220">
    <property type="entry name" value="SENSOR HISTIDINE KINASE YPDA"/>
    <property type="match status" value="1"/>
</dbReference>
<dbReference type="GO" id="GO:0016301">
    <property type="term" value="F:kinase activity"/>
    <property type="evidence" value="ECO:0007669"/>
    <property type="project" value="UniProtKB-KW"/>
</dbReference>
<evidence type="ECO:0000256" key="4">
    <source>
        <dbReference type="ARBA" id="ARBA00022679"/>
    </source>
</evidence>
<comment type="subcellular location">
    <subcellularLocation>
        <location evidence="1">Cell membrane</location>
        <topology evidence="1">Multi-pass membrane protein</topology>
    </subcellularLocation>
</comment>
<dbReference type="Proteomes" id="UP000619534">
    <property type="component" value="Unassembled WGS sequence"/>
</dbReference>
<evidence type="ECO:0000256" key="1">
    <source>
        <dbReference type="ARBA" id="ARBA00004651"/>
    </source>
</evidence>
<keyword evidence="2" id="KW-1003">Cell membrane</keyword>
<reference evidence="15" key="1">
    <citation type="journal article" date="2019" name="Int. J. Syst. Evol. Microbiol.">
        <title>The Global Catalogue of Microorganisms (GCM) 10K type strain sequencing project: providing services to taxonomists for standard genome sequencing and annotation.</title>
        <authorList>
            <consortium name="The Broad Institute Genomics Platform"/>
            <consortium name="The Broad Institute Genome Sequencing Center for Infectious Disease"/>
            <person name="Wu L."/>
            <person name="Ma J."/>
        </authorList>
    </citation>
    <scope>NUCLEOTIDE SEQUENCE [LARGE SCALE GENOMIC DNA]</scope>
    <source>
        <strain evidence="15">CCM 7282</strain>
    </source>
</reference>
<dbReference type="Pfam" id="PF02518">
    <property type="entry name" value="HATPase_c"/>
    <property type="match status" value="1"/>
</dbReference>
<organism evidence="14 15">
    <name type="scientific">Thalassobacillus devorans</name>
    <dbReference type="NCBI Taxonomy" id="279813"/>
    <lineage>
        <taxon>Bacteria</taxon>
        <taxon>Bacillati</taxon>
        <taxon>Bacillota</taxon>
        <taxon>Bacilli</taxon>
        <taxon>Bacillales</taxon>
        <taxon>Bacillaceae</taxon>
        <taxon>Thalassobacillus</taxon>
    </lineage>
</organism>
<evidence type="ECO:0000256" key="6">
    <source>
        <dbReference type="ARBA" id="ARBA00022741"/>
    </source>
</evidence>
<dbReference type="PROSITE" id="PS50885">
    <property type="entry name" value="HAMP"/>
    <property type="match status" value="1"/>
</dbReference>
<dbReference type="Pfam" id="PF06580">
    <property type="entry name" value="His_kinase"/>
    <property type="match status" value="1"/>
</dbReference>
<evidence type="ECO:0000313" key="14">
    <source>
        <dbReference type="EMBL" id="GGC85102.1"/>
    </source>
</evidence>
<evidence type="ECO:0000256" key="9">
    <source>
        <dbReference type="ARBA" id="ARBA00022989"/>
    </source>
</evidence>
<keyword evidence="4" id="KW-0808">Transferase</keyword>
<comment type="caution">
    <text evidence="14">The sequence shown here is derived from an EMBL/GenBank/DDBJ whole genome shotgun (WGS) entry which is preliminary data.</text>
</comment>
<dbReference type="Gene3D" id="6.10.340.10">
    <property type="match status" value="1"/>
</dbReference>
<dbReference type="PANTHER" id="PTHR34220:SF11">
    <property type="entry name" value="SENSOR PROTEIN KINASE HPTS"/>
    <property type="match status" value="1"/>
</dbReference>
<dbReference type="SUPFAM" id="SSF55874">
    <property type="entry name" value="ATPase domain of HSP90 chaperone/DNA topoisomerase II/histidine kinase"/>
    <property type="match status" value="1"/>
</dbReference>
<dbReference type="RefSeq" id="WP_062442170.1">
    <property type="nucleotide sequence ID" value="NZ_CTEA01000005.1"/>
</dbReference>
<proteinExistence type="predicted"/>
<sequence>MKALISLIKKLSGRMFYRIFFTYTTIILMAMSALFIILSSYYSDFVIQREMDRQRNVIEEIQSELQKKHAFVKQGIRQLYLDKTLLQDLSFALQHDYQAYLDYRLDKYYESDSLVPYNFDIFVSNYFSSDSEVIAAVVRNEVYGSKYEYIYNHSQWNLLDDDEKELLRTPKNVHVLSEQINDPTSLDKLGTIDVLFSYRNIDQLLTVRENLSDVSFKLIDAEGNVRYAFGEGDYQAEKTLTYQSIQDGYIEDNGYLVQGLVDPVSELMITAAIPESKVENLTSYKLSIFLIILVLTLFSIGIPFLSLKNYSKRVNQMNRKMKEVQKGDLSVRMDTTTADDDLNVISSTFNETLDTLEEYINKVYFSRLKQKEAELANLQAQINPHFLYNTLEAIRMKAIAEGGRVTGKMIVQLADLFRYSLQTAELIPILDEKDHAYQYLELFKIRFPNQLTSEFHIDPAVMDAYVPPFILQPIIENYLLHGLKRDRLDNKVSTRITKKGELLHIVIEDNGKGIEPQHLEEIQERLASKHQTSSSIGLGNVNERIKMKFGDDYGIKLNSEPGSHTIVQIVMPLLKEVESHDQRYASG</sequence>
<keyword evidence="6" id="KW-0547">Nucleotide-binding</keyword>
<keyword evidence="7 14" id="KW-0418">Kinase</keyword>
<protein>
    <submittedName>
        <fullName evidence="14">Two-component sensor histidine kinase</fullName>
    </submittedName>
</protein>
<accession>A0ABQ1NXM9</accession>
<dbReference type="Gene3D" id="3.30.565.10">
    <property type="entry name" value="Histidine kinase-like ATPase, C-terminal domain"/>
    <property type="match status" value="1"/>
</dbReference>
<evidence type="ECO:0000256" key="2">
    <source>
        <dbReference type="ARBA" id="ARBA00022475"/>
    </source>
</evidence>
<evidence type="ECO:0000313" key="15">
    <source>
        <dbReference type="Proteomes" id="UP000619534"/>
    </source>
</evidence>
<keyword evidence="15" id="KW-1185">Reference proteome</keyword>
<dbReference type="SUPFAM" id="SSF158472">
    <property type="entry name" value="HAMP domain-like"/>
    <property type="match status" value="1"/>
</dbReference>
<feature type="domain" description="HAMP" evidence="13">
    <location>
        <begin position="308"/>
        <end position="361"/>
    </location>
</feature>
<evidence type="ECO:0000256" key="3">
    <source>
        <dbReference type="ARBA" id="ARBA00022553"/>
    </source>
</evidence>
<evidence type="ECO:0000256" key="8">
    <source>
        <dbReference type="ARBA" id="ARBA00022840"/>
    </source>
</evidence>
<keyword evidence="10" id="KW-0902">Two-component regulatory system</keyword>
<gene>
    <name evidence="14" type="ORF">GCM10007216_14750</name>
</gene>
<keyword evidence="11 12" id="KW-0472">Membrane</keyword>
<keyword evidence="5 12" id="KW-0812">Transmembrane</keyword>
<evidence type="ECO:0000256" key="12">
    <source>
        <dbReference type="SAM" id="Phobius"/>
    </source>
</evidence>
<dbReference type="InterPro" id="IPR010559">
    <property type="entry name" value="Sig_transdc_His_kin_internal"/>
</dbReference>
<evidence type="ECO:0000259" key="13">
    <source>
        <dbReference type="PROSITE" id="PS50885"/>
    </source>
</evidence>
<evidence type="ECO:0000256" key="11">
    <source>
        <dbReference type="ARBA" id="ARBA00023136"/>
    </source>
</evidence>
<feature type="transmembrane region" description="Helical" evidence="12">
    <location>
        <begin position="20"/>
        <end position="42"/>
    </location>
</feature>
<dbReference type="Pfam" id="PF00672">
    <property type="entry name" value="HAMP"/>
    <property type="match status" value="1"/>
</dbReference>
<evidence type="ECO:0000256" key="7">
    <source>
        <dbReference type="ARBA" id="ARBA00022777"/>
    </source>
</evidence>
<name>A0ABQ1NXM9_9BACI</name>
<evidence type="ECO:0000256" key="10">
    <source>
        <dbReference type="ARBA" id="ARBA00023012"/>
    </source>
</evidence>
<dbReference type="InterPro" id="IPR050640">
    <property type="entry name" value="Bact_2-comp_sensor_kinase"/>
</dbReference>
<dbReference type="InterPro" id="IPR003660">
    <property type="entry name" value="HAMP_dom"/>
</dbReference>
<dbReference type="SMART" id="SM00304">
    <property type="entry name" value="HAMP"/>
    <property type="match status" value="1"/>
</dbReference>
<dbReference type="CDD" id="cd06225">
    <property type="entry name" value="HAMP"/>
    <property type="match status" value="1"/>
</dbReference>
<evidence type="ECO:0000256" key="5">
    <source>
        <dbReference type="ARBA" id="ARBA00022692"/>
    </source>
</evidence>
<keyword evidence="8" id="KW-0067">ATP-binding</keyword>
<dbReference type="InterPro" id="IPR036890">
    <property type="entry name" value="HATPase_C_sf"/>
</dbReference>